<dbReference type="InterPro" id="IPR036291">
    <property type="entry name" value="NAD(P)-bd_dom_sf"/>
</dbReference>
<evidence type="ECO:0000256" key="3">
    <source>
        <dbReference type="ARBA" id="ARBA00012929"/>
    </source>
</evidence>
<dbReference type="GO" id="GO:0008831">
    <property type="term" value="F:dTDP-4-dehydrorhamnose reductase activity"/>
    <property type="evidence" value="ECO:0007669"/>
    <property type="project" value="UniProtKB-EC"/>
</dbReference>
<dbReference type="NCBIfam" id="TIGR01214">
    <property type="entry name" value="rmlD"/>
    <property type="match status" value="1"/>
</dbReference>
<comment type="similarity">
    <text evidence="2 6">Belongs to the dTDP-4-dehydrorhamnose reductase family.</text>
</comment>
<evidence type="ECO:0000313" key="8">
    <source>
        <dbReference type="EMBL" id="GLK68412.1"/>
    </source>
</evidence>
<evidence type="ECO:0000256" key="5">
    <source>
        <dbReference type="ARBA" id="ARBA00048200"/>
    </source>
</evidence>
<evidence type="ECO:0000256" key="1">
    <source>
        <dbReference type="ARBA" id="ARBA00004781"/>
    </source>
</evidence>
<dbReference type="CDD" id="cd05254">
    <property type="entry name" value="dTDP_HR_like_SDR_e"/>
    <property type="match status" value="1"/>
</dbReference>
<reference evidence="8" key="2">
    <citation type="submission" date="2023-01" db="EMBL/GenBank/DDBJ databases">
        <authorList>
            <person name="Sun Q."/>
            <person name="Evtushenko L."/>
        </authorList>
    </citation>
    <scope>NUCLEOTIDE SEQUENCE</scope>
    <source>
        <strain evidence="8">VKM B-2347</strain>
    </source>
</reference>
<accession>A0A9W6MW28</accession>
<comment type="function">
    <text evidence="6">Catalyzes the reduction of dTDP-6-deoxy-L-lyxo-4-hexulose to yield dTDP-L-rhamnose.</text>
</comment>
<organism evidence="8 9">
    <name type="scientific">Hansschlegelia plantiphila</name>
    <dbReference type="NCBI Taxonomy" id="374655"/>
    <lineage>
        <taxon>Bacteria</taxon>
        <taxon>Pseudomonadati</taxon>
        <taxon>Pseudomonadota</taxon>
        <taxon>Alphaproteobacteria</taxon>
        <taxon>Hyphomicrobiales</taxon>
        <taxon>Methylopilaceae</taxon>
        <taxon>Hansschlegelia</taxon>
    </lineage>
</organism>
<keyword evidence="6" id="KW-0560">Oxidoreductase</keyword>
<dbReference type="SUPFAM" id="SSF51735">
    <property type="entry name" value="NAD(P)-binding Rossmann-fold domains"/>
    <property type="match status" value="1"/>
</dbReference>
<evidence type="ECO:0000256" key="2">
    <source>
        <dbReference type="ARBA" id="ARBA00010944"/>
    </source>
</evidence>
<dbReference type="InterPro" id="IPR029903">
    <property type="entry name" value="RmlD-like-bd"/>
</dbReference>
<comment type="pathway">
    <text evidence="1 6">Carbohydrate biosynthesis; dTDP-L-rhamnose biosynthesis.</text>
</comment>
<dbReference type="Gene3D" id="3.40.50.720">
    <property type="entry name" value="NAD(P)-binding Rossmann-like Domain"/>
    <property type="match status" value="1"/>
</dbReference>
<evidence type="ECO:0000256" key="4">
    <source>
        <dbReference type="ARBA" id="ARBA00017099"/>
    </source>
</evidence>
<comment type="caution">
    <text evidence="8">The sequence shown here is derived from an EMBL/GenBank/DDBJ whole genome shotgun (WGS) entry which is preliminary data.</text>
</comment>
<dbReference type="EMBL" id="BSFI01000008">
    <property type="protein sequence ID" value="GLK68412.1"/>
    <property type="molecule type" value="Genomic_DNA"/>
</dbReference>
<dbReference type="RefSeq" id="WP_271168654.1">
    <property type="nucleotide sequence ID" value="NZ_BSFI01000008.1"/>
</dbReference>
<dbReference type="PANTHER" id="PTHR10491">
    <property type="entry name" value="DTDP-4-DEHYDRORHAMNOSE REDUCTASE"/>
    <property type="match status" value="1"/>
</dbReference>
<name>A0A9W6MW28_9HYPH</name>
<gene>
    <name evidence="8" type="ORF">GCM10008179_20500</name>
</gene>
<protein>
    <recommendedName>
        <fullName evidence="4 6">dTDP-4-dehydrorhamnose reductase</fullName>
        <ecNumber evidence="3 6">1.1.1.133</ecNumber>
    </recommendedName>
</protein>
<sequence>MTRILIAGGSGQLGRALIAHPWPDGVTVVAPTRRELDVADADAVKAWLQASPVSAIINAAAYTAVDRAEIEIAAAFAANALGPAALAEGARAAGAPLVHVSTDYVFAGDGSAPHEVDAAIAPLNVYGASKAGGELAVRLGQPRSAIVRTSWLVGAGRSSFVAAMLRLARERPVARVVDDQHGAPTIATDLAAALATIALRMAADEAAPAGLFHFANEGDTTWHGFAAAIFAELAARGMQTPRLETISSADYGAPARRPMNSRLSTARIRRDYGVIPRPWASALPRLIDGVLGDRT</sequence>
<dbReference type="Pfam" id="PF04321">
    <property type="entry name" value="RmlD_sub_bind"/>
    <property type="match status" value="1"/>
</dbReference>
<dbReference type="EC" id="1.1.1.133" evidence="3 6"/>
<feature type="domain" description="RmlD-like substrate binding" evidence="7">
    <location>
        <begin position="3"/>
        <end position="288"/>
    </location>
</feature>
<dbReference type="AlphaFoldDB" id="A0A9W6MW28"/>
<evidence type="ECO:0000313" key="9">
    <source>
        <dbReference type="Proteomes" id="UP001143372"/>
    </source>
</evidence>
<evidence type="ECO:0000256" key="6">
    <source>
        <dbReference type="RuleBase" id="RU364082"/>
    </source>
</evidence>
<dbReference type="Proteomes" id="UP001143372">
    <property type="component" value="Unassembled WGS sequence"/>
</dbReference>
<evidence type="ECO:0000259" key="7">
    <source>
        <dbReference type="Pfam" id="PF04321"/>
    </source>
</evidence>
<dbReference type="PANTHER" id="PTHR10491:SF4">
    <property type="entry name" value="METHIONINE ADENOSYLTRANSFERASE 2 SUBUNIT BETA"/>
    <property type="match status" value="1"/>
</dbReference>
<comment type="cofactor">
    <cofactor evidence="6">
        <name>Mg(2+)</name>
        <dbReference type="ChEBI" id="CHEBI:18420"/>
    </cofactor>
    <text evidence="6">Binds 1 Mg(2+) ion per monomer.</text>
</comment>
<dbReference type="InterPro" id="IPR005913">
    <property type="entry name" value="dTDP_dehydrorham_reduct"/>
</dbReference>
<keyword evidence="9" id="KW-1185">Reference proteome</keyword>
<comment type="catalytic activity">
    <reaction evidence="5 6">
        <text>dTDP-beta-L-rhamnose + NADP(+) = dTDP-4-dehydro-beta-L-rhamnose + NADPH + H(+)</text>
        <dbReference type="Rhea" id="RHEA:21796"/>
        <dbReference type="ChEBI" id="CHEBI:15378"/>
        <dbReference type="ChEBI" id="CHEBI:57510"/>
        <dbReference type="ChEBI" id="CHEBI:57783"/>
        <dbReference type="ChEBI" id="CHEBI:58349"/>
        <dbReference type="ChEBI" id="CHEBI:62830"/>
        <dbReference type="EC" id="1.1.1.133"/>
    </reaction>
</comment>
<reference evidence="8" key="1">
    <citation type="journal article" date="2014" name="Int. J. Syst. Evol. Microbiol.">
        <title>Complete genome sequence of Corynebacterium casei LMG S-19264T (=DSM 44701T), isolated from a smear-ripened cheese.</title>
        <authorList>
            <consortium name="US DOE Joint Genome Institute (JGI-PGF)"/>
            <person name="Walter F."/>
            <person name="Albersmeier A."/>
            <person name="Kalinowski J."/>
            <person name="Ruckert C."/>
        </authorList>
    </citation>
    <scope>NUCLEOTIDE SEQUENCE</scope>
    <source>
        <strain evidence="8">VKM B-2347</strain>
    </source>
</reference>
<proteinExistence type="inferred from homology"/>
<dbReference type="Gene3D" id="3.90.25.10">
    <property type="entry name" value="UDP-galactose 4-epimerase, domain 1"/>
    <property type="match status" value="1"/>
</dbReference>
<keyword evidence="6" id="KW-0521">NADP</keyword>